<feature type="domain" description="CSD" evidence="2">
    <location>
        <begin position="238"/>
        <end position="302"/>
    </location>
</feature>
<protein>
    <submittedName>
        <fullName evidence="3">Cold shock domain-containing protein</fullName>
    </submittedName>
</protein>
<evidence type="ECO:0000313" key="3">
    <source>
        <dbReference type="EMBL" id="MBT9317073.1"/>
    </source>
</evidence>
<organism evidence="3 4">
    <name type="scientific">Leptothoe spongobia TAU-MAC 1115</name>
    <dbReference type="NCBI Taxonomy" id="1967444"/>
    <lineage>
        <taxon>Bacteria</taxon>
        <taxon>Bacillati</taxon>
        <taxon>Cyanobacteriota</taxon>
        <taxon>Cyanophyceae</taxon>
        <taxon>Nodosilineales</taxon>
        <taxon>Cymatolegaceae</taxon>
        <taxon>Leptothoe</taxon>
        <taxon>Leptothoe spongobia</taxon>
    </lineage>
</organism>
<evidence type="ECO:0000256" key="1">
    <source>
        <dbReference type="SAM" id="MobiDB-lite"/>
    </source>
</evidence>
<dbReference type="Pfam" id="PF00313">
    <property type="entry name" value="CSD"/>
    <property type="match status" value="1"/>
</dbReference>
<feature type="compositionally biased region" description="Low complexity" evidence="1">
    <location>
        <begin position="66"/>
        <end position="101"/>
    </location>
</feature>
<dbReference type="Proteomes" id="UP000717364">
    <property type="component" value="Unassembled WGS sequence"/>
</dbReference>
<dbReference type="EMBL" id="JADOES010000037">
    <property type="protein sequence ID" value="MBT9317073.1"/>
    <property type="molecule type" value="Genomic_DNA"/>
</dbReference>
<comment type="caution">
    <text evidence="3">The sequence shown here is derived from an EMBL/GenBank/DDBJ whole genome shotgun (WGS) entry which is preliminary data.</text>
</comment>
<dbReference type="RefSeq" id="WP_215610132.1">
    <property type="nucleotide sequence ID" value="NZ_JADOES010000037.1"/>
</dbReference>
<feature type="region of interest" description="Disordered" evidence="1">
    <location>
        <begin position="20"/>
        <end position="101"/>
    </location>
</feature>
<feature type="compositionally biased region" description="Polar residues" evidence="1">
    <location>
        <begin position="20"/>
        <end position="65"/>
    </location>
</feature>
<dbReference type="AlphaFoldDB" id="A0A947DI54"/>
<accession>A0A947DI54</accession>
<dbReference type="InterPro" id="IPR012340">
    <property type="entry name" value="NA-bd_OB-fold"/>
</dbReference>
<keyword evidence="4" id="KW-1185">Reference proteome</keyword>
<evidence type="ECO:0000259" key="2">
    <source>
        <dbReference type="Pfam" id="PF00313"/>
    </source>
</evidence>
<proteinExistence type="predicted"/>
<reference evidence="3" key="2">
    <citation type="journal article" date="2021" name="Mar. Drugs">
        <title>Genome Reduction and Secondary Metabolism of the Marine Sponge-Associated Cyanobacterium Leptothoe.</title>
        <authorList>
            <person name="Konstantinou D."/>
            <person name="Popin R.V."/>
            <person name="Fewer D.P."/>
            <person name="Sivonen K."/>
            <person name="Gkelis S."/>
        </authorList>
    </citation>
    <scope>NUCLEOTIDE SEQUENCE</scope>
    <source>
        <strain evidence="3">TAU-MAC 1115</strain>
    </source>
</reference>
<dbReference type="GO" id="GO:0003676">
    <property type="term" value="F:nucleic acid binding"/>
    <property type="evidence" value="ECO:0007669"/>
    <property type="project" value="InterPro"/>
</dbReference>
<evidence type="ECO:0000313" key="4">
    <source>
        <dbReference type="Proteomes" id="UP000717364"/>
    </source>
</evidence>
<gene>
    <name evidence="3" type="ORF">IXB50_16740</name>
</gene>
<dbReference type="Gene3D" id="2.40.50.140">
    <property type="entry name" value="Nucleic acid-binding proteins"/>
    <property type="match status" value="1"/>
</dbReference>
<reference evidence="3" key="1">
    <citation type="submission" date="2020-11" db="EMBL/GenBank/DDBJ databases">
        <authorList>
            <person name="Konstantinou D."/>
            <person name="Gkelis S."/>
            <person name="Popin R."/>
            <person name="Fewer D."/>
            <person name="Sivonen K."/>
        </authorList>
    </citation>
    <scope>NUCLEOTIDE SEQUENCE</scope>
    <source>
        <strain evidence="3">TAU-MAC 1115</strain>
    </source>
</reference>
<sequence length="304" mass="33578">MAKRLIQRFLHWLRQLLGHSNGSQQHPHPPTLSRQLPPSEVNNQRIPTYSPQESPTADQLGNQAGNQHLPQPIPQPNNNSPSAQTRPRAPLNPASNRANNPSSFRVLLSDYKYSPSPAVQSLSHQLSHPHDQTAASPTLYKTEATLSLKNKISQEDKPVSHSPKTSPDQALNLLRTDNSQLPTIDVNNINQGPISPTSPPASYLIEKQTTQASIPSTPPSVTSPIPPIQIPDSIKKNGVVKLLFKLKKNNHHGYIAPHDGSKDIIFHKKYIGDDVFVQLERGMEVEVTAHITEGKAYADHIRIL</sequence>
<dbReference type="InterPro" id="IPR002059">
    <property type="entry name" value="CSP_DNA-bd"/>
</dbReference>
<name>A0A947DI54_9CYAN</name>